<sequence length="146" mass="16407">MYRESIWKYSKSMGNPSQHNAPNSAYHTQDMLNFDNTIPKSRPKQASLAPSTFGNRASAYPDLRSSLPPKPIDSSPDIIEIPHNTPTYELAALAQETSPEKYNSWISDRPTSVSFQASDSQCCDDTPTLLAYGIRERRVSAYMKFL</sequence>
<accession>A0ACC2RM48</accession>
<gene>
    <name evidence="1" type="ORF">DSO57_1007562</name>
</gene>
<name>A0ACC2RM48_9FUNG</name>
<comment type="caution">
    <text evidence="1">The sequence shown here is derived from an EMBL/GenBank/DDBJ whole genome shotgun (WGS) entry which is preliminary data.</text>
</comment>
<dbReference type="Proteomes" id="UP001165960">
    <property type="component" value="Unassembled WGS sequence"/>
</dbReference>
<proteinExistence type="predicted"/>
<protein>
    <submittedName>
        <fullName evidence="1">Uncharacterized protein</fullName>
    </submittedName>
</protein>
<reference evidence="1" key="1">
    <citation type="submission" date="2022-04" db="EMBL/GenBank/DDBJ databases">
        <title>Genome of the entomopathogenic fungus Entomophthora muscae.</title>
        <authorList>
            <person name="Elya C."/>
            <person name="Lovett B.R."/>
            <person name="Lee E."/>
            <person name="Macias A.M."/>
            <person name="Hajek A.E."/>
            <person name="De Bivort B.L."/>
            <person name="Kasson M.T."/>
            <person name="De Fine Licht H.H."/>
            <person name="Stajich J.E."/>
        </authorList>
    </citation>
    <scope>NUCLEOTIDE SEQUENCE</scope>
    <source>
        <strain evidence="1">Berkeley</strain>
    </source>
</reference>
<organism evidence="1 2">
    <name type="scientific">Entomophthora muscae</name>
    <dbReference type="NCBI Taxonomy" id="34485"/>
    <lineage>
        <taxon>Eukaryota</taxon>
        <taxon>Fungi</taxon>
        <taxon>Fungi incertae sedis</taxon>
        <taxon>Zoopagomycota</taxon>
        <taxon>Entomophthoromycotina</taxon>
        <taxon>Entomophthoromycetes</taxon>
        <taxon>Entomophthorales</taxon>
        <taxon>Entomophthoraceae</taxon>
        <taxon>Entomophthora</taxon>
    </lineage>
</organism>
<evidence type="ECO:0000313" key="2">
    <source>
        <dbReference type="Proteomes" id="UP001165960"/>
    </source>
</evidence>
<dbReference type="EMBL" id="QTSX02007122">
    <property type="protein sequence ID" value="KAJ9051137.1"/>
    <property type="molecule type" value="Genomic_DNA"/>
</dbReference>
<evidence type="ECO:0000313" key="1">
    <source>
        <dbReference type="EMBL" id="KAJ9051137.1"/>
    </source>
</evidence>
<keyword evidence="2" id="KW-1185">Reference proteome</keyword>